<comment type="caution">
    <text evidence="1">The sequence shown here is derived from an EMBL/GenBank/DDBJ whole genome shotgun (WGS) entry which is preliminary data.</text>
</comment>
<proteinExistence type="predicted"/>
<evidence type="ECO:0000313" key="2">
    <source>
        <dbReference type="Proteomes" id="UP000789920"/>
    </source>
</evidence>
<accession>A0ACA9QTI7</accession>
<protein>
    <submittedName>
        <fullName evidence="1">30843_t:CDS:1</fullName>
    </submittedName>
</protein>
<evidence type="ECO:0000313" key="1">
    <source>
        <dbReference type="EMBL" id="CAG8764690.1"/>
    </source>
</evidence>
<name>A0ACA9QTI7_9GLOM</name>
<organism evidence="1 2">
    <name type="scientific">Racocetra persica</name>
    <dbReference type="NCBI Taxonomy" id="160502"/>
    <lineage>
        <taxon>Eukaryota</taxon>
        <taxon>Fungi</taxon>
        <taxon>Fungi incertae sedis</taxon>
        <taxon>Mucoromycota</taxon>
        <taxon>Glomeromycotina</taxon>
        <taxon>Glomeromycetes</taxon>
        <taxon>Diversisporales</taxon>
        <taxon>Gigasporaceae</taxon>
        <taxon>Racocetra</taxon>
    </lineage>
</organism>
<sequence>WKITLDKAKTDSNIYVTKFSNKHNHQTFSPIFRSNPAKETVLSNDYKFDVQQIFSPMTQDDDISAWESFFRKKLDMVDNFGHPMTMYPLF</sequence>
<feature type="non-terminal residue" evidence="1">
    <location>
        <position position="1"/>
    </location>
</feature>
<dbReference type="Proteomes" id="UP000789920">
    <property type="component" value="Unassembled WGS sequence"/>
</dbReference>
<dbReference type="EMBL" id="CAJVQC010037819">
    <property type="protein sequence ID" value="CAG8764690.1"/>
    <property type="molecule type" value="Genomic_DNA"/>
</dbReference>
<gene>
    <name evidence="1" type="ORF">RPERSI_LOCUS15649</name>
</gene>
<keyword evidence="2" id="KW-1185">Reference proteome</keyword>
<reference evidence="1" key="1">
    <citation type="submission" date="2021-06" db="EMBL/GenBank/DDBJ databases">
        <authorList>
            <person name="Kallberg Y."/>
            <person name="Tangrot J."/>
            <person name="Rosling A."/>
        </authorList>
    </citation>
    <scope>NUCLEOTIDE SEQUENCE</scope>
    <source>
        <strain evidence="1">MA461A</strain>
    </source>
</reference>